<accession>A0A388KWW6</accession>
<dbReference type="Gramene" id="GBG74554">
    <property type="protein sequence ID" value="GBG74554"/>
    <property type="gene ID" value="CBR_g18965"/>
</dbReference>
<reference evidence="3 4" key="1">
    <citation type="journal article" date="2018" name="Cell">
        <title>The Chara Genome: Secondary Complexity and Implications for Plant Terrestrialization.</title>
        <authorList>
            <person name="Nishiyama T."/>
            <person name="Sakayama H."/>
            <person name="Vries J.D."/>
            <person name="Buschmann H."/>
            <person name="Saint-Marcoux D."/>
            <person name="Ullrich K.K."/>
            <person name="Haas F.B."/>
            <person name="Vanderstraeten L."/>
            <person name="Becker D."/>
            <person name="Lang D."/>
            <person name="Vosolsobe S."/>
            <person name="Rombauts S."/>
            <person name="Wilhelmsson P.K.I."/>
            <person name="Janitza P."/>
            <person name="Kern R."/>
            <person name="Heyl A."/>
            <person name="Rumpler F."/>
            <person name="Villalobos L.I.A.C."/>
            <person name="Clay J.M."/>
            <person name="Skokan R."/>
            <person name="Toyoda A."/>
            <person name="Suzuki Y."/>
            <person name="Kagoshima H."/>
            <person name="Schijlen E."/>
            <person name="Tajeshwar N."/>
            <person name="Catarino B."/>
            <person name="Hetherington A.J."/>
            <person name="Saltykova A."/>
            <person name="Bonnot C."/>
            <person name="Breuninger H."/>
            <person name="Symeonidi A."/>
            <person name="Radhakrishnan G.V."/>
            <person name="Van Nieuwerburgh F."/>
            <person name="Deforce D."/>
            <person name="Chang C."/>
            <person name="Karol K.G."/>
            <person name="Hedrich R."/>
            <person name="Ulvskov P."/>
            <person name="Glockner G."/>
            <person name="Delwiche C.F."/>
            <person name="Petrasek J."/>
            <person name="Van de Peer Y."/>
            <person name="Friml J."/>
            <person name="Beilby M."/>
            <person name="Dolan L."/>
            <person name="Kohara Y."/>
            <person name="Sugano S."/>
            <person name="Fujiyama A."/>
            <person name="Delaux P.-M."/>
            <person name="Quint M."/>
            <person name="TheiBen G."/>
            <person name="Hagemann M."/>
            <person name="Harholt J."/>
            <person name="Dunand C."/>
            <person name="Zachgo S."/>
            <person name="Langdale J."/>
            <person name="Maumus F."/>
            <person name="Straeten D.V.D."/>
            <person name="Gould S.B."/>
            <person name="Rensing S.A."/>
        </authorList>
    </citation>
    <scope>NUCLEOTIDE SEQUENCE [LARGE SCALE GENOMIC DNA]</scope>
    <source>
        <strain evidence="3 4">S276</strain>
    </source>
</reference>
<name>A0A388KWW6_CHABU</name>
<feature type="region of interest" description="Disordered" evidence="2">
    <location>
        <begin position="85"/>
        <end position="177"/>
    </location>
</feature>
<evidence type="ECO:0000256" key="1">
    <source>
        <dbReference type="SAM" id="Coils"/>
    </source>
</evidence>
<dbReference type="EMBL" id="BFEA01000205">
    <property type="protein sequence ID" value="GBG74554.1"/>
    <property type="molecule type" value="Genomic_DNA"/>
</dbReference>
<organism evidence="3 4">
    <name type="scientific">Chara braunii</name>
    <name type="common">Braun's stonewort</name>
    <dbReference type="NCBI Taxonomy" id="69332"/>
    <lineage>
        <taxon>Eukaryota</taxon>
        <taxon>Viridiplantae</taxon>
        <taxon>Streptophyta</taxon>
        <taxon>Charophyceae</taxon>
        <taxon>Charales</taxon>
        <taxon>Characeae</taxon>
        <taxon>Chara</taxon>
    </lineage>
</organism>
<dbReference type="AlphaFoldDB" id="A0A388KWW6"/>
<proteinExistence type="predicted"/>
<evidence type="ECO:0000313" key="4">
    <source>
        <dbReference type="Proteomes" id="UP000265515"/>
    </source>
</evidence>
<feature type="compositionally biased region" description="Polar residues" evidence="2">
    <location>
        <begin position="109"/>
        <end position="123"/>
    </location>
</feature>
<evidence type="ECO:0000313" key="3">
    <source>
        <dbReference type="EMBL" id="GBG74554.1"/>
    </source>
</evidence>
<evidence type="ECO:0000256" key="2">
    <source>
        <dbReference type="SAM" id="MobiDB-lite"/>
    </source>
</evidence>
<keyword evidence="4" id="KW-1185">Reference proteome</keyword>
<comment type="caution">
    <text evidence="3">The sequence shown here is derived from an EMBL/GenBank/DDBJ whole genome shotgun (WGS) entry which is preliminary data.</text>
</comment>
<keyword evidence="1" id="KW-0175">Coiled coil</keyword>
<dbReference type="Proteomes" id="UP000265515">
    <property type="component" value="Unassembled WGS sequence"/>
</dbReference>
<feature type="compositionally biased region" description="Acidic residues" evidence="2">
    <location>
        <begin position="86"/>
        <end position="108"/>
    </location>
</feature>
<gene>
    <name evidence="3" type="ORF">CBR_g18965</name>
</gene>
<sequence length="287" mass="31545">MEIDDGASGTLGPASCPWIKRLGVRPSIQLDAKETLKEMDDVISQLRSWQEEHQAELERVKKQHEDELQLLSSKSTPCAIQVLSDDSSDADADAADPDVETDDWEEPSSESLTQTAEGSSNGAETEAKNDTQERRNPRRTVVPRGTEHTDRTTAAVDTTGKLGYHSEAASRAAGNAREEEAKLAVRDLTQSELAMLYDASSLNFDFDFNLSSKRTEAKVEGGVKTPHLHLLNELEEEVIAEGSELSGTQTDLNLQLTTYWRDLDTVLAQLDSLPISRTLDDKSSITS</sequence>
<protein>
    <submittedName>
        <fullName evidence="3">Uncharacterized protein</fullName>
    </submittedName>
</protein>
<feature type="coiled-coil region" evidence="1">
    <location>
        <begin position="32"/>
        <end position="74"/>
    </location>
</feature>
<feature type="compositionally biased region" description="Basic and acidic residues" evidence="2">
    <location>
        <begin position="125"/>
        <end position="135"/>
    </location>
</feature>